<evidence type="ECO:0000256" key="1">
    <source>
        <dbReference type="SAM" id="MobiDB-lite"/>
    </source>
</evidence>
<evidence type="ECO:0000313" key="3">
    <source>
        <dbReference type="EMBL" id="KAJ7004121.1"/>
    </source>
</evidence>
<dbReference type="EMBL" id="JAQIZT010000003">
    <property type="protein sequence ID" value="KAJ7004131.1"/>
    <property type="molecule type" value="Genomic_DNA"/>
</dbReference>
<gene>
    <name evidence="3" type="ORF">NC653_009101</name>
    <name evidence="4" type="ORF">NC653_009109</name>
    <name evidence="5" type="ORF">NC653_010009</name>
</gene>
<evidence type="ECO:0008006" key="7">
    <source>
        <dbReference type="Google" id="ProtNLM"/>
    </source>
</evidence>
<feature type="signal peptide" evidence="2">
    <location>
        <begin position="1"/>
        <end position="24"/>
    </location>
</feature>
<evidence type="ECO:0000313" key="4">
    <source>
        <dbReference type="EMBL" id="KAJ7004131.1"/>
    </source>
</evidence>
<keyword evidence="2" id="KW-0732">Signal</keyword>
<feature type="region of interest" description="Disordered" evidence="1">
    <location>
        <begin position="51"/>
        <end position="76"/>
    </location>
</feature>
<dbReference type="AlphaFoldDB" id="A0AAD6WAK5"/>
<feature type="chain" id="PRO_5042441757" description="Secreted protein" evidence="2">
    <location>
        <begin position="25"/>
        <end position="76"/>
    </location>
</feature>
<accession>A0AAD6WAK5</accession>
<evidence type="ECO:0000313" key="6">
    <source>
        <dbReference type="Proteomes" id="UP001164929"/>
    </source>
</evidence>
<dbReference type="EMBL" id="JAQIZT010000003">
    <property type="protein sequence ID" value="KAJ7005377.1"/>
    <property type="molecule type" value="Genomic_DNA"/>
</dbReference>
<reference evidence="5" key="1">
    <citation type="journal article" date="2023" name="Mol. Ecol. Resour.">
        <title>Chromosome-level genome assembly of a triploid poplar Populus alba 'Berolinensis'.</title>
        <authorList>
            <person name="Chen S."/>
            <person name="Yu Y."/>
            <person name="Wang X."/>
            <person name="Wang S."/>
            <person name="Zhang T."/>
            <person name="Zhou Y."/>
            <person name="He R."/>
            <person name="Meng N."/>
            <person name="Wang Y."/>
            <person name="Liu W."/>
            <person name="Liu Z."/>
            <person name="Liu J."/>
            <person name="Guo Q."/>
            <person name="Huang H."/>
            <person name="Sederoff R.R."/>
            <person name="Wang G."/>
            <person name="Qu G."/>
            <person name="Chen S."/>
        </authorList>
    </citation>
    <scope>NUCLEOTIDE SEQUENCE</scope>
    <source>
        <strain evidence="5">SC-2020</strain>
    </source>
</reference>
<proteinExistence type="predicted"/>
<dbReference type="Proteomes" id="UP001164929">
    <property type="component" value="Chromosome 3"/>
</dbReference>
<sequence>MAGGGSGVFLSFLLSPFSFLYATANRCNGVCLHRESTFIIKVQFVQGRRKAQGMSQEQSNGKVPRSSLGKAKFSIV</sequence>
<keyword evidence="6" id="KW-1185">Reference proteome</keyword>
<organism evidence="5 6">
    <name type="scientific">Populus alba x Populus x berolinensis</name>
    <dbReference type="NCBI Taxonomy" id="444605"/>
    <lineage>
        <taxon>Eukaryota</taxon>
        <taxon>Viridiplantae</taxon>
        <taxon>Streptophyta</taxon>
        <taxon>Embryophyta</taxon>
        <taxon>Tracheophyta</taxon>
        <taxon>Spermatophyta</taxon>
        <taxon>Magnoliopsida</taxon>
        <taxon>eudicotyledons</taxon>
        <taxon>Gunneridae</taxon>
        <taxon>Pentapetalae</taxon>
        <taxon>rosids</taxon>
        <taxon>fabids</taxon>
        <taxon>Malpighiales</taxon>
        <taxon>Salicaceae</taxon>
        <taxon>Saliceae</taxon>
        <taxon>Populus</taxon>
    </lineage>
</organism>
<name>A0AAD6WAK5_9ROSI</name>
<protein>
    <recommendedName>
        <fullName evidence="7">Secreted protein</fullName>
    </recommendedName>
</protein>
<dbReference type="EMBL" id="JAQIZT010000003">
    <property type="protein sequence ID" value="KAJ7004121.1"/>
    <property type="molecule type" value="Genomic_DNA"/>
</dbReference>
<evidence type="ECO:0000256" key="2">
    <source>
        <dbReference type="SAM" id="SignalP"/>
    </source>
</evidence>
<comment type="caution">
    <text evidence="5">The sequence shown here is derived from an EMBL/GenBank/DDBJ whole genome shotgun (WGS) entry which is preliminary data.</text>
</comment>
<evidence type="ECO:0000313" key="5">
    <source>
        <dbReference type="EMBL" id="KAJ7005377.1"/>
    </source>
</evidence>